<evidence type="ECO:0000256" key="1">
    <source>
        <dbReference type="SAM" id="Phobius"/>
    </source>
</evidence>
<name>A0ABX8WLX6_9GAMM</name>
<dbReference type="InterPro" id="IPR001633">
    <property type="entry name" value="EAL_dom"/>
</dbReference>
<dbReference type="Proteomes" id="UP000824755">
    <property type="component" value="Chromosome"/>
</dbReference>
<dbReference type="Gene3D" id="3.20.20.450">
    <property type="entry name" value="EAL domain"/>
    <property type="match status" value="1"/>
</dbReference>
<dbReference type="PROSITE" id="PS50883">
    <property type="entry name" value="EAL"/>
    <property type="match status" value="1"/>
</dbReference>
<protein>
    <submittedName>
        <fullName evidence="3">GGDEF domain-containing phosphodiesterase</fullName>
    </submittedName>
</protein>
<feature type="transmembrane region" description="Helical" evidence="1">
    <location>
        <begin position="62"/>
        <end position="80"/>
    </location>
</feature>
<keyword evidence="1" id="KW-0812">Transmembrane</keyword>
<dbReference type="Pfam" id="PF00563">
    <property type="entry name" value="EAL"/>
    <property type="match status" value="1"/>
</dbReference>
<dbReference type="InterPro" id="IPR050706">
    <property type="entry name" value="Cyclic-di-GMP_PDE-like"/>
</dbReference>
<evidence type="ECO:0000313" key="4">
    <source>
        <dbReference type="Proteomes" id="UP000824755"/>
    </source>
</evidence>
<feature type="transmembrane region" description="Helical" evidence="1">
    <location>
        <begin position="13"/>
        <end position="31"/>
    </location>
</feature>
<sequence>MPYVWAHGDVSDSASLMHLHTGFGLVIAMLFRDIRVVVSYFVLLFAGWLFRAYTSGYAFNEVWPGLVDLAVMIVWSRFCAHLMGWPRPPDRRRIERTDLPRLAFIALILFPLGVVVSGLVRALVTPADELFAGGAQVVFARYFGVLIITVPLLGFITEFDREKPYRLHVQRAPHKRVLWLLLMLAFLLLTYFVISNMDRKPAHVGSLLITDFRYAVAGVLAWVVLFLRPRLAFALMAIAMLLICKLASMGIPNPVDTVAVANLASIAFEALILQIGLLFVFVFNRDVVLQSRKLSEQAHVDPVSRLPNLVAFRDIAKAMQKSGRPLELGYMFIDSSEEWTAGFGMDLQARVQREIAQQLSNFCDPFVAGTGQFVLMPRADGLTERSWLRVIRRVESLTVDIDGQLVRLSPYLGVAAVKDDTELALNSALLVASQLAFDARRRYEVRPLYDSQGDRLAGEARTRLHSVGEALANIRSRRIELWFQEIVPSGVRAHDGRRYGEILCRLRSADGELMQPSSFIEPLEAAGRGAELDLSVWRTLVSVLGEHHDVASRLRLSVNLGGASLASASFLRDFERVLDALPVSADSICLEITETAAISGHDEARAVLERVRARGCRIAIDDFGSGVQNFSRLRDLPVDVLKLDGSYVRNVVANPKDQALVRAAVQLAQAFNAETVAEYVESEEAAQCLREIGVDWFQGHLFAEARPLSEVIEELRRYR</sequence>
<feature type="transmembrane region" description="Helical" evidence="1">
    <location>
        <begin position="263"/>
        <end position="283"/>
    </location>
</feature>
<feature type="transmembrane region" description="Helical" evidence="1">
    <location>
        <begin position="177"/>
        <end position="194"/>
    </location>
</feature>
<dbReference type="EMBL" id="CP080544">
    <property type="protein sequence ID" value="QYR52645.1"/>
    <property type="molecule type" value="Genomic_DNA"/>
</dbReference>
<dbReference type="Gene3D" id="3.30.70.270">
    <property type="match status" value="1"/>
</dbReference>
<evidence type="ECO:0000313" key="3">
    <source>
        <dbReference type="EMBL" id="QYR52645.1"/>
    </source>
</evidence>
<proteinExistence type="predicted"/>
<feature type="transmembrane region" description="Helical" evidence="1">
    <location>
        <begin position="206"/>
        <end position="225"/>
    </location>
</feature>
<feature type="transmembrane region" description="Helical" evidence="1">
    <location>
        <begin position="38"/>
        <end position="56"/>
    </location>
</feature>
<dbReference type="PANTHER" id="PTHR33121:SF23">
    <property type="entry name" value="CYCLIC DI-GMP PHOSPHODIESTERASE PDEB"/>
    <property type="match status" value="1"/>
</dbReference>
<keyword evidence="4" id="KW-1185">Reference proteome</keyword>
<feature type="domain" description="EAL" evidence="2">
    <location>
        <begin position="460"/>
        <end position="719"/>
    </location>
</feature>
<gene>
    <name evidence="3" type="ORF">H8L67_08640</name>
</gene>
<feature type="transmembrane region" description="Helical" evidence="1">
    <location>
        <begin position="101"/>
        <end position="124"/>
    </location>
</feature>
<feature type="transmembrane region" description="Helical" evidence="1">
    <location>
        <begin position="130"/>
        <end position="156"/>
    </location>
</feature>
<dbReference type="RefSeq" id="WP_220379430.1">
    <property type="nucleotide sequence ID" value="NZ_CP080544.1"/>
</dbReference>
<reference evidence="3 4" key="1">
    <citation type="submission" date="2021-08" db="EMBL/GenBank/DDBJ databases">
        <title>Lysobacter sp. strain CJ11 Genome sequencing and assembly.</title>
        <authorList>
            <person name="Kim I."/>
        </authorList>
    </citation>
    <scope>NUCLEOTIDE SEQUENCE [LARGE SCALE GENOMIC DNA]</scope>
    <source>
        <strain evidence="3 4">CJ11</strain>
    </source>
</reference>
<dbReference type="InterPro" id="IPR035919">
    <property type="entry name" value="EAL_sf"/>
</dbReference>
<dbReference type="CDD" id="cd01948">
    <property type="entry name" value="EAL"/>
    <property type="match status" value="1"/>
</dbReference>
<accession>A0ABX8WLX6</accession>
<keyword evidence="1" id="KW-0472">Membrane</keyword>
<dbReference type="InterPro" id="IPR043128">
    <property type="entry name" value="Rev_trsase/Diguanyl_cyclase"/>
</dbReference>
<feature type="transmembrane region" description="Helical" evidence="1">
    <location>
        <begin position="232"/>
        <end position="251"/>
    </location>
</feature>
<keyword evidence="1" id="KW-1133">Transmembrane helix</keyword>
<dbReference type="SMART" id="SM00052">
    <property type="entry name" value="EAL"/>
    <property type="match status" value="1"/>
</dbReference>
<organism evidence="3 4">
    <name type="scientific">Lysobacter soyae</name>
    <dbReference type="NCBI Taxonomy" id="2764185"/>
    <lineage>
        <taxon>Bacteria</taxon>
        <taxon>Pseudomonadati</taxon>
        <taxon>Pseudomonadota</taxon>
        <taxon>Gammaproteobacteria</taxon>
        <taxon>Lysobacterales</taxon>
        <taxon>Lysobacteraceae</taxon>
        <taxon>Lysobacter</taxon>
    </lineage>
</organism>
<dbReference type="SUPFAM" id="SSF141868">
    <property type="entry name" value="EAL domain-like"/>
    <property type="match status" value="1"/>
</dbReference>
<dbReference type="PANTHER" id="PTHR33121">
    <property type="entry name" value="CYCLIC DI-GMP PHOSPHODIESTERASE PDEF"/>
    <property type="match status" value="1"/>
</dbReference>
<evidence type="ECO:0000259" key="2">
    <source>
        <dbReference type="PROSITE" id="PS50883"/>
    </source>
</evidence>